<keyword evidence="2" id="KW-1185">Reference proteome</keyword>
<gene>
    <name evidence="1" type="ORF">HMPREF0027_2005</name>
</gene>
<evidence type="ECO:0000313" key="1">
    <source>
        <dbReference type="EMBL" id="EFX90966.1"/>
    </source>
</evidence>
<comment type="caution">
    <text evidence="1">The sequence shown here is derived from an EMBL/GenBank/DDBJ whole genome shotgun (WGS) entry which is preliminary data.</text>
</comment>
<accession>E8KJI8</accession>
<dbReference type="HOGENOM" id="CLU_3195115_0_0_6"/>
<sequence length="45" mass="5353">MALILHYTLFFTQLDQIEKKHKEANYLNQKKSFIFSIQIAKIALL</sequence>
<name>E8KJI8_9PAST</name>
<organism evidence="1 2">
    <name type="scientific">Actinobacillus ureae ATCC 25976</name>
    <dbReference type="NCBI Taxonomy" id="887324"/>
    <lineage>
        <taxon>Bacteria</taxon>
        <taxon>Pseudomonadati</taxon>
        <taxon>Pseudomonadota</taxon>
        <taxon>Gammaproteobacteria</taxon>
        <taxon>Pasteurellales</taxon>
        <taxon>Pasteurellaceae</taxon>
        <taxon>Actinobacillus</taxon>
    </lineage>
</organism>
<protein>
    <submittedName>
        <fullName evidence="1">Uncharacterized protein</fullName>
    </submittedName>
</protein>
<reference evidence="1 2" key="1">
    <citation type="submission" date="2011-01" db="EMBL/GenBank/DDBJ databases">
        <authorList>
            <person name="Muzny D."/>
            <person name="Qin X."/>
            <person name="Deng J."/>
            <person name="Jiang H."/>
            <person name="Liu Y."/>
            <person name="Qu J."/>
            <person name="Song X.-Z."/>
            <person name="Zhang L."/>
            <person name="Thornton R."/>
            <person name="Coyle M."/>
            <person name="Francisco L."/>
            <person name="Jackson L."/>
            <person name="Javaid M."/>
            <person name="Korchina V."/>
            <person name="Kovar C."/>
            <person name="Mata R."/>
            <person name="Mathew T."/>
            <person name="Ngo R."/>
            <person name="Nguyen L."/>
            <person name="Nguyen N."/>
            <person name="Okwuonu G."/>
            <person name="Ongeri F."/>
            <person name="Pham C."/>
            <person name="Simmons D."/>
            <person name="Wilczek-Boney K."/>
            <person name="Hale W."/>
            <person name="Jakkamsetti A."/>
            <person name="Pham P."/>
            <person name="Ruth R."/>
            <person name="San Lucas F."/>
            <person name="Warren J."/>
            <person name="Zhang J."/>
            <person name="Zhao Z."/>
            <person name="Zhou C."/>
            <person name="Zhu D."/>
            <person name="Lee S."/>
            <person name="Bess C."/>
            <person name="Blankenburg K."/>
            <person name="Forbes L."/>
            <person name="Fu Q."/>
            <person name="Gubbala S."/>
            <person name="Hirani K."/>
            <person name="Jayaseelan J.C."/>
            <person name="Lara F."/>
            <person name="Munidasa M."/>
            <person name="Palculict T."/>
            <person name="Patil S."/>
            <person name="Pu L.-L."/>
            <person name="Saada N."/>
            <person name="Tang L."/>
            <person name="Weissenberger G."/>
            <person name="Zhu Y."/>
            <person name="Hemphill L."/>
            <person name="Shang Y."/>
            <person name="Youmans B."/>
            <person name="Ayvaz T."/>
            <person name="Ross M."/>
            <person name="Santibanez J."/>
            <person name="Aqrawi P."/>
            <person name="Gross S."/>
            <person name="Joshi V."/>
            <person name="Fowler G."/>
            <person name="Nazareth L."/>
            <person name="Reid J."/>
            <person name="Worley K."/>
            <person name="Petrosino J."/>
            <person name="Highlander S."/>
            <person name="Gibbs R."/>
        </authorList>
    </citation>
    <scope>NUCLEOTIDE SEQUENCE [LARGE SCALE GENOMIC DNA]</scope>
    <source>
        <strain evidence="1 2">ATCC 25976</strain>
    </source>
</reference>
<dbReference type="EMBL" id="AEVG01000132">
    <property type="protein sequence ID" value="EFX90966.1"/>
    <property type="molecule type" value="Genomic_DNA"/>
</dbReference>
<proteinExistence type="predicted"/>
<evidence type="ECO:0000313" key="2">
    <source>
        <dbReference type="Proteomes" id="UP000005467"/>
    </source>
</evidence>
<dbReference type="Proteomes" id="UP000005467">
    <property type="component" value="Unassembled WGS sequence"/>
</dbReference>
<dbReference type="AlphaFoldDB" id="E8KJI8"/>